<evidence type="ECO:0000313" key="2">
    <source>
        <dbReference type="Proteomes" id="UP000308197"/>
    </source>
</evidence>
<dbReference type="Proteomes" id="UP000308197">
    <property type="component" value="Unassembled WGS sequence"/>
</dbReference>
<dbReference type="AlphaFoldDB" id="A0A5C3PTS8"/>
<proteinExistence type="predicted"/>
<gene>
    <name evidence="1" type="ORF">K466DRAFT_154822</name>
</gene>
<reference evidence="1 2" key="1">
    <citation type="journal article" date="2019" name="Nat. Ecol. Evol.">
        <title>Megaphylogeny resolves global patterns of mushroom evolution.</title>
        <authorList>
            <person name="Varga T."/>
            <person name="Krizsan K."/>
            <person name="Foldi C."/>
            <person name="Dima B."/>
            <person name="Sanchez-Garcia M."/>
            <person name="Sanchez-Ramirez S."/>
            <person name="Szollosi G.J."/>
            <person name="Szarkandi J.G."/>
            <person name="Papp V."/>
            <person name="Albert L."/>
            <person name="Andreopoulos W."/>
            <person name="Angelini C."/>
            <person name="Antonin V."/>
            <person name="Barry K.W."/>
            <person name="Bougher N.L."/>
            <person name="Buchanan P."/>
            <person name="Buyck B."/>
            <person name="Bense V."/>
            <person name="Catcheside P."/>
            <person name="Chovatia M."/>
            <person name="Cooper J."/>
            <person name="Damon W."/>
            <person name="Desjardin D."/>
            <person name="Finy P."/>
            <person name="Geml J."/>
            <person name="Haridas S."/>
            <person name="Hughes K."/>
            <person name="Justo A."/>
            <person name="Karasinski D."/>
            <person name="Kautmanova I."/>
            <person name="Kiss B."/>
            <person name="Kocsube S."/>
            <person name="Kotiranta H."/>
            <person name="LaButti K.M."/>
            <person name="Lechner B.E."/>
            <person name="Liimatainen K."/>
            <person name="Lipzen A."/>
            <person name="Lukacs Z."/>
            <person name="Mihaltcheva S."/>
            <person name="Morgado L.N."/>
            <person name="Niskanen T."/>
            <person name="Noordeloos M.E."/>
            <person name="Ohm R.A."/>
            <person name="Ortiz-Santana B."/>
            <person name="Ovrebo C."/>
            <person name="Racz N."/>
            <person name="Riley R."/>
            <person name="Savchenko A."/>
            <person name="Shiryaev A."/>
            <person name="Soop K."/>
            <person name="Spirin V."/>
            <person name="Szebenyi C."/>
            <person name="Tomsovsky M."/>
            <person name="Tulloss R.E."/>
            <person name="Uehling J."/>
            <person name="Grigoriev I.V."/>
            <person name="Vagvolgyi C."/>
            <person name="Papp T."/>
            <person name="Martin F.M."/>
            <person name="Miettinen O."/>
            <person name="Hibbett D.S."/>
            <person name="Nagy L.G."/>
        </authorList>
    </citation>
    <scope>NUCLEOTIDE SEQUENCE [LARGE SCALE GENOMIC DNA]</scope>
    <source>
        <strain evidence="1 2">HHB13444</strain>
    </source>
</reference>
<sequence>MPDLCPRSLISPIGCLSATCMSFRSISISMQLLQERQSLGRVPQAPSPSPSLSRRAVVLPRLFPPAPSQHVAASYHTHQNPPPIRLSTSLDMHVQKLLLGAYEQLRRTVHNAFRARTAGVPAFSTGETSLNKCSPSMPFPPLRRRVSDRRKGDCVGRLCTHFRRSEG</sequence>
<protein>
    <submittedName>
        <fullName evidence="1">Uncharacterized protein</fullName>
    </submittedName>
</protein>
<keyword evidence="2" id="KW-1185">Reference proteome</keyword>
<dbReference type="EMBL" id="ML210986">
    <property type="protein sequence ID" value="TFK93194.1"/>
    <property type="molecule type" value="Genomic_DNA"/>
</dbReference>
<accession>A0A5C3PTS8</accession>
<evidence type="ECO:0000313" key="1">
    <source>
        <dbReference type="EMBL" id="TFK93194.1"/>
    </source>
</evidence>
<dbReference type="InParanoid" id="A0A5C3PTS8"/>
<name>A0A5C3PTS8_9APHY</name>
<organism evidence="1 2">
    <name type="scientific">Polyporus arcularius HHB13444</name>
    <dbReference type="NCBI Taxonomy" id="1314778"/>
    <lineage>
        <taxon>Eukaryota</taxon>
        <taxon>Fungi</taxon>
        <taxon>Dikarya</taxon>
        <taxon>Basidiomycota</taxon>
        <taxon>Agaricomycotina</taxon>
        <taxon>Agaricomycetes</taxon>
        <taxon>Polyporales</taxon>
        <taxon>Polyporaceae</taxon>
        <taxon>Polyporus</taxon>
    </lineage>
</organism>